<comment type="cofactor">
    <cofactor evidence="1 6">
        <name>FAD</name>
        <dbReference type="ChEBI" id="CHEBI:57692"/>
    </cofactor>
</comment>
<dbReference type="InterPro" id="IPR009075">
    <property type="entry name" value="AcylCo_DH/oxidase_C"/>
</dbReference>
<comment type="similarity">
    <text evidence="2 6">Belongs to the acyl-CoA dehydrogenase family.</text>
</comment>
<organism evidence="10 11">
    <name type="scientific">Trujillonella endophytica</name>
    <dbReference type="NCBI Taxonomy" id="673521"/>
    <lineage>
        <taxon>Bacteria</taxon>
        <taxon>Bacillati</taxon>
        <taxon>Actinomycetota</taxon>
        <taxon>Actinomycetes</taxon>
        <taxon>Geodermatophilales</taxon>
        <taxon>Geodermatophilaceae</taxon>
        <taxon>Trujillonella</taxon>
    </lineage>
</organism>
<feature type="domain" description="Acyl-CoA dehydrogenase/oxidase C-terminal" evidence="7">
    <location>
        <begin position="220"/>
        <end position="369"/>
    </location>
</feature>
<evidence type="ECO:0000256" key="6">
    <source>
        <dbReference type="RuleBase" id="RU362125"/>
    </source>
</evidence>
<feature type="domain" description="Acyl-CoA oxidase/dehydrogenase middle" evidence="8">
    <location>
        <begin position="123"/>
        <end position="196"/>
    </location>
</feature>
<dbReference type="SUPFAM" id="SSF47203">
    <property type="entry name" value="Acyl-CoA dehydrogenase C-terminal domain-like"/>
    <property type="match status" value="1"/>
</dbReference>
<dbReference type="RefSeq" id="WP_091940359.1">
    <property type="nucleotide sequence ID" value="NZ_FOEE01000002.1"/>
</dbReference>
<dbReference type="InterPro" id="IPR013786">
    <property type="entry name" value="AcylCoA_DH/ox_N"/>
</dbReference>
<keyword evidence="3 6" id="KW-0285">Flavoprotein</keyword>
<feature type="domain" description="Acyl-CoA dehydrogenase/oxidase N-terminal" evidence="9">
    <location>
        <begin position="6"/>
        <end position="119"/>
    </location>
</feature>
<protein>
    <submittedName>
        <fullName evidence="10">Acyl-CoA dehydrogenase</fullName>
    </submittedName>
</protein>
<dbReference type="GO" id="GO:0003995">
    <property type="term" value="F:acyl-CoA dehydrogenase activity"/>
    <property type="evidence" value="ECO:0007669"/>
    <property type="project" value="TreeGrafter"/>
</dbReference>
<dbReference type="Gene3D" id="1.20.140.10">
    <property type="entry name" value="Butyryl-CoA Dehydrogenase, subunit A, domain 3"/>
    <property type="match status" value="1"/>
</dbReference>
<evidence type="ECO:0000256" key="5">
    <source>
        <dbReference type="ARBA" id="ARBA00023002"/>
    </source>
</evidence>
<evidence type="ECO:0000259" key="7">
    <source>
        <dbReference type="Pfam" id="PF00441"/>
    </source>
</evidence>
<keyword evidence="5 6" id="KW-0560">Oxidoreductase</keyword>
<evidence type="ECO:0000256" key="4">
    <source>
        <dbReference type="ARBA" id="ARBA00022827"/>
    </source>
</evidence>
<dbReference type="InterPro" id="IPR009100">
    <property type="entry name" value="AcylCoA_DH/oxidase_NM_dom_sf"/>
</dbReference>
<dbReference type="InterPro" id="IPR036250">
    <property type="entry name" value="AcylCo_DH-like_C"/>
</dbReference>
<evidence type="ECO:0000259" key="9">
    <source>
        <dbReference type="Pfam" id="PF02771"/>
    </source>
</evidence>
<gene>
    <name evidence="10" type="ORF">SAMN05660991_00764</name>
</gene>
<evidence type="ECO:0000256" key="3">
    <source>
        <dbReference type="ARBA" id="ARBA00022630"/>
    </source>
</evidence>
<keyword evidence="4 6" id="KW-0274">FAD</keyword>
<dbReference type="Pfam" id="PF02771">
    <property type="entry name" value="Acyl-CoA_dh_N"/>
    <property type="match status" value="1"/>
</dbReference>
<dbReference type="Pfam" id="PF02770">
    <property type="entry name" value="Acyl-CoA_dh_M"/>
    <property type="match status" value="1"/>
</dbReference>
<dbReference type="AlphaFoldDB" id="A0A1H8QRQ3"/>
<evidence type="ECO:0000256" key="2">
    <source>
        <dbReference type="ARBA" id="ARBA00009347"/>
    </source>
</evidence>
<dbReference type="Proteomes" id="UP000198960">
    <property type="component" value="Unassembled WGS sequence"/>
</dbReference>
<name>A0A1H8QRQ3_9ACTN</name>
<dbReference type="Pfam" id="PF00441">
    <property type="entry name" value="Acyl-CoA_dh_1"/>
    <property type="match status" value="1"/>
</dbReference>
<dbReference type="InterPro" id="IPR006091">
    <property type="entry name" value="Acyl-CoA_Oxase/DH_mid-dom"/>
</dbReference>
<dbReference type="InterPro" id="IPR037069">
    <property type="entry name" value="AcylCoA_DH/ox_N_sf"/>
</dbReference>
<dbReference type="STRING" id="673521.SAMN05660991_00764"/>
<dbReference type="Gene3D" id="1.10.540.10">
    <property type="entry name" value="Acyl-CoA dehydrogenase/oxidase, N-terminal domain"/>
    <property type="match status" value="1"/>
</dbReference>
<evidence type="ECO:0000259" key="8">
    <source>
        <dbReference type="Pfam" id="PF02770"/>
    </source>
</evidence>
<proteinExistence type="inferred from homology"/>
<dbReference type="Gene3D" id="2.40.110.10">
    <property type="entry name" value="Butyryl-CoA Dehydrogenase, subunit A, domain 2"/>
    <property type="match status" value="1"/>
</dbReference>
<sequence length="372" mass="39752">MVSVFTEEHESLRSSLRAFFANRSPESEVRRLMATDEGYDRDVWRQIASELGLQGLIVPEEHGGSGYTWVELGVVLEEMGRALFCAPYFSTVVLATSCLLESGDTAAQKEYLEGIASGDVVGALAFVEASGRWDEAGIEMAATADGDSYRLTGEKLFVLDGHVADLVVVAARTGSSVSLFTVDKGAPGLTTRLTETLDQTRKVAVVTFENTPARLLGVEGAGWTTLSKVLDLAVVALAAEQVGGAQAALDMAVEYSKIRIQFGQPIGAFQALKHMLADVMLEVESARSAMHVGLAAASGHEGAELSAVAPLVKAYCSDAFELASHQNIQVHGGMGFTWEVPAHLYFKRAKSMAVFLGDSTQHRERLAGHLGL</sequence>
<dbReference type="PANTHER" id="PTHR43884:SF20">
    <property type="entry name" value="ACYL-COA DEHYDROGENASE FADE28"/>
    <property type="match status" value="1"/>
</dbReference>
<dbReference type="SUPFAM" id="SSF56645">
    <property type="entry name" value="Acyl-CoA dehydrogenase NM domain-like"/>
    <property type="match status" value="1"/>
</dbReference>
<evidence type="ECO:0000313" key="11">
    <source>
        <dbReference type="Proteomes" id="UP000198960"/>
    </source>
</evidence>
<dbReference type="GO" id="GO:0050660">
    <property type="term" value="F:flavin adenine dinucleotide binding"/>
    <property type="evidence" value="ECO:0007669"/>
    <property type="project" value="InterPro"/>
</dbReference>
<dbReference type="PANTHER" id="PTHR43884">
    <property type="entry name" value="ACYL-COA DEHYDROGENASE"/>
    <property type="match status" value="1"/>
</dbReference>
<evidence type="ECO:0000313" key="10">
    <source>
        <dbReference type="EMBL" id="SEO56919.1"/>
    </source>
</evidence>
<keyword evidence="11" id="KW-1185">Reference proteome</keyword>
<evidence type="ECO:0000256" key="1">
    <source>
        <dbReference type="ARBA" id="ARBA00001974"/>
    </source>
</evidence>
<reference evidence="11" key="1">
    <citation type="submission" date="2016-10" db="EMBL/GenBank/DDBJ databases">
        <authorList>
            <person name="Varghese N."/>
            <person name="Submissions S."/>
        </authorList>
    </citation>
    <scope>NUCLEOTIDE SEQUENCE [LARGE SCALE GENOMIC DNA]</scope>
    <source>
        <strain evidence="11">DSM 45413</strain>
    </source>
</reference>
<accession>A0A1H8QRQ3</accession>
<dbReference type="EMBL" id="FOEE01000002">
    <property type="protein sequence ID" value="SEO56919.1"/>
    <property type="molecule type" value="Genomic_DNA"/>
</dbReference>
<dbReference type="OrthoDB" id="8677713at2"/>
<dbReference type="InterPro" id="IPR046373">
    <property type="entry name" value="Acyl-CoA_Oxase/DH_mid-dom_sf"/>
</dbReference>